<evidence type="ECO:0000313" key="1">
    <source>
        <dbReference type="EMBL" id="RXI01999.1"/>
    </source>
</evidence>
<gene>
    <name evidence="1" type="ORF">DVH24_015348</name>
</gene>
<proteinExistence type="predicted"/>
<comment type="caution">
    <text evidence="1">The sequence shown here is derived from an EMBL/GenBank/DDBJ whole genome shotgun (WGS) entry which is preliminary data.</text>
</comment>
<dbReference type="Proteomes" id="UP000290289">
    <property type="component" value="Chromosome 4"/>
</dbReference>
<keyword evidence="2" id="KW-1185">Reference proteome</keyword>
<evidence type="ECO:0000313" key="2">
    <source>
        <dbReference type="Proteomes" id="UP000290289"/>
    </source>
</evidence>
<organism evidence="1 2">
    <name type="scientific">Malus domestica</name>
    <name type="common">Apple</name>
    <name type="synonym">Pyrus malus</name>
    <dbReference type="NCBI Taxonomy" id="3750"/>
    <lineage>
        <taxon>Eukaryota</taxon>
        <taxon>Viridiplantae</taxon>
        <taxon>Streptophyta</taxon>
        <taxon>Embryophyta</taxon>
        <taxon>Tracheophyta</taxon>
        <taxon>Spermatophyta</taxon>
        <taxon>Magnoliopsida</taxon>
        <taxon>eudicotyledons</taxon>
        <taxon>Gunneridae</taxon>
        <taxon>Pentapetalae</taxon>
        <taxon>rosids</taxon>
        <taxon>fabids</taxon>
        <taxon>Rosales</taxon>
        <taxon>Rosaceae</taxon>
        <taxon>Amygdaloideae</taxon>
        <taxon>Maleae</taxon>
        <taxon>Malus</taxon>
    </lineage>
</organism>
<name>A0A498K1F6_MALDO</name>
<accession>A0A498K1F6</accession>
<dbReference type="EMBL" id="RDQH01000330">
    <property type="protein sequence ID" value="RXI01999.1"/>
    <property type="molecule type" value="Genomic_DNA"/>
</dbReference>
<protein>
    <submittedName>
        <fullName evidence="1">Uncharacterized protein</fullName>
    </submittedName>
</protein>
<dbReference type="AlphaFoldDB" id="A0A498K1F6"/>
<dbReference type="SMR" id="A0A498K1F6"/>
<sequence>MHTAQHLTPVNHMHDAADMDGLPFVDLLALLDKLHAEDVLRYLTDTETEAQATANLLISATQEAYTWTRMCLTKLISAEPTEMAMPKAAFSSTTTLSTVAID</sequence>
<reference evidence="1 2" key="1">
    <citation type="submission" date="2018-10" db="EMBL/GenBank/DDBJ databases">
        <title>A high-quality apple genome assembly.</title>
        <authorList>
            <person name="Hu J."/>
        </authorList>
    </citation>
    <scope>NUCLEOTIDE SEQUENCE [LARGE SCALE GENOMIC DNA]</scope>
    <source>
        <strain evidence="2">cv. HFTH1</strain>
        <tissue evidence="1">Young leaf</tissue>
    </source>
</reference>